<sequence>MTKAERISDCDVLITSMNALLEDLMDETVDIPNATERYDTAAPARNMINTLNSLKTKLQA</sequence>
<protein>
    <submittedName>
        <fullName evidence="1">Uncharacterized protein</fullName>
    </submittedName>
</protein>
<comment type="caution">
    <text evidence="1">The sequence shown here is derived from an EMBL/GenBank/DDBJ whole genome shotgun (WGS) entry which is preliminary data.</text>
</comment>
<reference evidence="1" key="1">
    <citation type="journal article" date="2015" name="Nature">
        <title>Complex archaea that bridge the gap between prokaryotes and eukaryotes.</title>
        <authorList>
            <person name="Spang A."/>
            <person name="Saw J.H."/>
            <person name="Jorgensen S.L."/>
            <person name="Zaremba-Niedzwiedzka K."/>
            <person name="Martijn J."/>
            <person name="Lind A.E."/>
            <person name="van Eijk R."/>
            <person name="Schleper C."/>
            <person name="Guy L."/>
            <person name="Ettema T.J."/>
        </authorList>
    </citation>
    <scope>NUCLEOTIDE SEQUENCE</scope>
</reference>
<dbReference type="AlphaFoldDB" id="A0A0F9RBS3"/>
<dbReference type="EMBL" id="LAZR01001308">
    <property type="protein sequence ID" value="KKN46857.1"/>
    <property type="molecule type" value="Genomic_DNA"/>
</dbReference>
<name>A0A0F9RBS3_9ZZZZ</name>
<accession>A0A0F9RBS3</accession>
<evidence type="ECO:0000313" key="1">
    <source>
        <dbReference type="EMBL" id="KKN46857.1"/>
    </source>
</evidence>
<proteinExistence type="predicted"/>
<gene>
    <name evidence="1" type="ORF">LCGC14_0668690</name>
</gene>
<organism evidence="1">
    <name type="scientific">marine sediment metagenome</name>
    <dbReference type="NCBI Taxonomy" id="412755"/>
    <lineage>
        <taxon>unclassified sequences</taxon>
        <taxon>metagenomes</taxon>
        <taxon>ecological metagenomes</taxon>
    </lineage>
</organism>